<sequence length="65" mass="7676">MKLYKTLLLVTTVHWILKNSHTISQRQPSSIEIHKAHQNTWFQMVNFTARRLGFNASCYVCSWIP</sequence>
<organism evidence="1">
    <name type="scientific">Nothobranchius furzeri</name>
    <name type="common">Turquoise killifish</name>
    <dbReference type="NCBI Taxonomy" id="105023"/>
    <lineage>
        <taxon>Eukaryota</taxon>
        <taxon>Metazoa</taxon>
        <taxon>Chordata</taxon>
        <taxon>Craniata</taxon>
        <taxon>Vertebrata</taxon>
        <taxon>Euteleostomi</taxon>
        <taxon>Actinopterygii</taxon>
        <taxon>Neopterygii</taxon>
        <taxon>Teleostei</taxon>
        <taxon>Neoteleostei</taxon>
        <taxon>Acanthomorphata</taxon>
        <taxon>Ovalentaria</taxon>
        <taxon>Atherinomorphae</taxon>
        <taxon>Cyprinodontiformes</taxon>
        <taxon>Nothobranchiidae</taxon>
        <taxon>Nothobranchius</taxon>
    </lineage>
</organism>
<gene>
    <name evidence="1" type="primary">Nfu_g_1_009258</name>
</gene>
<reference evidence="1" key="2">
    <citation type="submission" date="2016-06" db="EMBL/GenBank/DDBJ databases">
        <title>The genome of a short-lived fish provides insights into sex chromosome evolution and the genetic control of aging.</title>
        <authorList>
            <person name="Reichwald K."/>
            <person name="Felder M."/>
            <person name="Petzold A."/>
            <person name="Koch P."/>
            <person name="Groth M."/>
            <person name="Platzer M."/>
        </authorList>
    </citation>
    <scope>NUCLEOTIDE SEQUENCE</scope>
    <source>
        <tissue evidence="1">Brain</tissue>
    </source>
</reference>
<feature type="non-terminal residue" evidence="1">
    <location>
        <position position="65"/>
    </location>
</feature>
<protein>
    <submittedName>
        <fullName evidence="1">Uncharacterized protein</fullName>
    </submittedName>
</protein>
<evidence type="ECO:0000313" key="1">
    <source>
        <dbReference type="EMBL" id="SBS41247.1"/>
    </source>
</evidence>
<dbReference type="EMBL" id="HAEJ01000790">
    <property type="protein sequence ID" value="SBS41247.1"/>
    <property type="molecule type" value="Transcribed_RNA"/>
</dbReference>
<reference evidence="1" key="1">
    <citation type="submission" date="2016-05" db="EMBL/GenBank/DDBJ databases">
        <authorList>
            <person name="Lavstsen T."/>
            <person name="Jespersen J.S."/>
        </authorList>
    </citation>
    <scope>NUCLEOTIDE SEQUENCE</scope>
    <source>
        <tissue evidence="1">Brain</tissue>
    </source>
</reference>
<name>A0A1A8U1K6_NOTFU</name>
<proteinExistence type="predicted"/>
<dbReference type="AlphaFoldDB" id="A0A1A8U1K6"/>
<accession>A0A1A8U1K6</accession>